<evidence type="ECO:0000313" key="1">
    <source>
        <dbReference type="EMBL" id="GAE16437.1"/>
    </source>
</evidence>
<accession>W4P9L4</accession>
<dbReference type="InterPro" id="IPR018247">
    <property type="entry name" value="EF_Hand_1_Ca_BS"/>
</dbReference>
<reference evidence="1 2" key="1">
    <citation type="journal article" date="2014" name="Genome Announc.">
        <title>Draft Genome Sequences of Three Strains of Bacteroides pyogenes Isolated from a Cat and Swine.</title>
        <authorList>
            <person name="Sakamoto M."/>
            <person name="Oshima K."/>
            <person name="Suda W."/>
            <person name="Kitamura K."/>
            <person name="Iida T."/>
            <person name="Hattori M."/>
            <person name="Ohkuma M."/>
        </authorList>
    </citation>
    <scope>NUCLEOTIDE SEQUENCE [LARGE SCALE GENOMIC DNA]</scope>
    <source>
        <strain evidence="1 2">JCM 6292</strain>
    </source>
</reference>
<dbReference type="EMBL" id="BAIQ01000034">
    <property type="protein sequence ID" value="GAE16437.1"/>
    <property type="molecule type" value="Genomic_DNA"/>
</dbReference>
<evidence type="ECO:0000313" key="2">
    <source>
        <dbReference type="Proteomes" id="UP000018861"/>
    </source>
</evidence>
<proteinExistence type="predicted"/>
<gene>
    <name evidence="1" type="ORF">JCM6292_2866</name>
</gene>
<organism evidence="1 2">
    <name type="scientific">Bacteroides pyogenes JCM 6292</name>
    <dbReference type="NCBI Taxonomy" id="1235809"/>
    <lineage>
        <taxon>Bacteria</taxon>
        <taxon>Pseudomonadati</taxon>
        <taxon>Bacteroidota</taxon>
        <taxon>Bacteroidia</taxon>
        <taxon>Bacteroidales</taxon>
        <taxon>Bacteroidaceae</taxon>
        <taxon>Bacteroides</taxon>
    </lineage>
</organism>
<dbReference type="InterPro" id="IPR036505">
    <property type="entry name" value="Amidase/PGRP_sf"/>
</dbReference>
<dbReference type="Proteomes" id="UP000018861">
    <property type="component" value="Unassembled WGS sequence"/>
</dbReference>
<protein>
    <submittedName>
        <fullName evidence="1">N-acetylmuramoyl-L-alanine amidase</fullName>
    </submittedName>
</protein>
<dbReference type="PROSITE" id="PS00018">
    <property type="entry name" value="EF_HAND_1"/>
    <property type="match status" value="1"/>
</dbReference>
<sequence>MRVLILTLLKDFPGCRVCGHRDLSPDLDGNGEIEPEEWIKACPCFDAATRWNER</sequence>
<dbReference type="SUPFAM" id="SSF55846">
    <property type="entry name" value="N-acetylmuramoyl-L-alanine amidase-like"/>
    <property type="match status" value="1"/>
</dbReference>
<comment type="caution">
    <text evidence="1">The sequence shown here is derived from an EMBL/GenBank/DDBJ whole genome shotgun (WGS) entry which is preliminary data.</text>
</comment>
<dbReference type="AlphaFoldDB" id="W4P9L4"/>
<dbReference type="GO" id="GO:0009253">
    <property type="term" value="P:peptidoglycan catabolic process"/>
    <property type="evidence" value="ECO:0007669"/>
    <property type="project" value="InterPro"/>
</dbReference>
<dbReference type="GO" id="GO:0008745">
    <property type="term" value="F:N-acetylmuramoyl-L-alanine amidase activity"/>
    <property type="evidence" value="ECO:0007669"/>
    <property type="project" value="InterPro"/>
</dbReference>
<name>W4P9L4_9BACE</name>